<evidence type="ECO:0000256" key="9">
    <source>
        <dbReference type="ARBA" id="ARBA00023186"/>
    </source>
</evidence>
<accession>A0A2S5SSE4</accession>
<dbReference type="GO" id="GO:0044874">
    <property type="term" value="P:lipoprotein localization to outer membrane"/>
    <property type="evidence" value="ECO:0007669"/>
    <property type="project" value="UniProtKB-UniRule"/>
</dbReference>
<evidence type="ECO:0000256" key="8">
    <source>
        <dbReference type="ARBA" id="ARBA00022927"/>
    </source>
</evidence>
<reference evidence="11 12" key="1">
    <citation type="submission" date="2018-02" db="EMBL/GenBank/DDBJ databases">
        <title>Reclassifiation of [Polyangium] brachysporum DSM 7029 as Guopingzhaonella breviflexa gen. nov., sp. nov., a member of the family Comamonadaceae.</title>
        <authorList>
            <person name="Tang B."/>
        </authorList>
    </citation>
    <scope>NUCLEOTIDE SEQUENCE [LARGE SCALE GENOMIC DNA]</scope>
    <source>
        <strain evidence="11 12">BCRC 80649</strain>
    </source>
</reference>
<evidence type="ECO:0000313" key="11">
    <source>
        <dbReference type="EMBL" id="PPE65633.1"/>
    </source>
</evidence>
<dbReference type="CDD" id="cd16325">
    <property type="entry name" value="LolA"/>
    <property type="match status" value="1"/>
</dbReference>
<dbReference type="GO" id="GO:0030288">
    <property type="term" value="C:outer membrane-bounded periplasmic space"/>
    <property type="evidence" value="ECO:0007669"/>
    <property type="project" value="TreeGrafter"/>
</dbReference>
<keyword evidence="5 10" id="KW-0813">Transport</keyword>
<comment type="similarity">
    <text evidence="2 10">Belongs to the LolA family.</text>
</comment>
<dbReference type="PANTHER" id="PTHR35869:SF1">
    <property type="entry name" value="OUTER-MEMBRANE LIPOPROTEIN CARRIER PROTEIN"/>
    <property type="match status" value="1"/>
</dbReference>
<name>A0A2S5SSE4_9BURK</name>
<dbReference type="InterPro" id="IPR018323">
    <property type="entry name" value="OM_lipoprot_carrier_LolA_Pbac"/>
</dbReference>
<keyword evidence="9 10" id="KW-0143">Chaperone</keyword>
<evidence type="ECO:0000256" key="2">
    <source>
        <dbReference type="ARBA" id="ARBA00007615"/>
    </source>
</evidence>
<dbReference type="NCBIfam" id="TIGR00547">
    <property type="entry name" value="lolA"/>
    <property type="match status" value="1"/>
</dbReference>
<comment type="function">
    <text evidence="10">Participates in the translocation of lipoproteins from the inner membrane to the outer membrane. Only forms a complex with a lipoprotein if the residue after the N-terminal Cys is not an aspartate (The Asp acts as a targeting signal to indicate that the lipoprotein should stay in the inner membrane).</text>
</comment>
<keyword evidence="12" id="KW-1185">Reference proteome</keyword>
<dbReference type="Gene3D" id="2.50.20.10">
    <property type="entry name" value="Lipoprotein localisation LolA/LolB/LppX"/>
    <property type="match status" value="1"/>
</dbReference>
<evidence type="ECO:0000256" key="5">
    <source>
        <dbReference type="ARBA" id="ARBA00022448"/>
    </source>
</evidence>
<feature type="chain" id="PRO_5015793359" description="Outer-membrane lipoprotein carrier protein" evidence="10">
    <location>
        <begin position="21"/>
        <end position="203"/>
    </location>
</feature>
<evidence type="ECO:0000256" key="10">
    <source>
        <dbReference type="HAMAP-Rule" id="MF_00240"/>
    </source>
</evidence>
<organism evidence="11 12">
    <name type="scientific">Caldimonas caldifontis</name>
    <dbReference type="NCBI Taxonomy" id="1452508"/>
    <lineage>
        <taxon>Bacteria</taxon>
        <taxon>Pseudomonadati</taxon>
        <taxon>Pseudomonadota</taxon>
        <taxon>Betaproteobacteria</taxon>
        <taxon>Burkholderiales</taxon>
        <taxon>Sphaerotilaceae</taxon>
        <taxon>Caldimonas</taxon>
    </lineage>
</organism>
<dbReference type="HAMAP" id="MF_00240">
    <property type="entry name" value="LolA"/>
    <property type="match status" value="1"/>
</dbReference>
<gene>
    <name evidence="10 11" type="primary">lolA</name>
    <name evidence="11" type="ORF">C1704_13450</name>
</gene>
<keyword evidence="7 10" id="KW-0574">Periplasm</keyword>
<evidence type="ECO:0000256" key="1">
    <source>
        <dbReference type="ARBA" id="ARBA00004418"/>
    </source>
</evidence>
<dbReference type="RefSeq" id="WP_104303255.1">
    <property type="nucleotide sequence ID" value="NZ_PSNX01000012.1"/>
</dbReference>
<keyword evidence="6 10" id="KW-0732">Signal</keyword>
<protein>
    <recommendedName>
        <fullName evidence="4 10">Outer-membrane lipoprotein carrier protein</fullName>
    </recommendedName>
</protein>
<keyword evidence="11" id="KW-0449">Lipoprotein</keyword>
<evidence type="ECO:0000256" key="7">
    <source>
        <dbReference type="ARBA" id="ARBA00022764"/>
    </source>
</evidence>
<sequence length="203" mass="22152" precursor="true">MKRLILTALLGAALASPAWADAVASLRQFVQEVKSGRATFTQTVSSPDGARKRSTEGRFEFVRPNRFRFDYAPPMAQHIVADGQKVWLHDPDLDQVTVRAMGDALGATPAALLAGGSLDKDFTLKALPDRDGLQWAEALPKARDSQFQAVRVGFRGKDLAALEIVDSFGQVSVLSMRQFEANVSLAPERFRFTPPPGADVLEQ</sequence>
<dbReference type="EMBL" id="PSNX01000012">
    <property type="protein sequence ID" value="PPE65633.1"/>
    <property type="molecule type" value="Genomic_DNA"/>
</dbReference>
<dbReference type="Pfam" id="PF03548">
    <property type="entry name" value="LolA"/>
    <property type="match status" value="1"/>
</dbReference>
<comment type="subunit">
    <text evidence="3 10">Monomer.</text>
</comment>
<dbReference type="InterPro" id="IPR004564">
    <property type="entry name" value="OM_lipoprot_carrier_LolA-like"/>
</dbReference>
<feature type="signal peptide" evidence="10">
    <location>
        <begin position="1"/>
        <end position="20"/>
    </location>
</feature>
<evidence type="ECO:0000256" key="3">
    <source>
        <dbReference type="ARBA" id="ARBA00011245"/>
    </source>
</evidence>
<comment type="subcellular location">
    <subcellularLocation>
        <location evidence="1 10">Periplasm</location>
    </subcellularLocation>
</comment>
<dbReference type="OrthoDB" id="9787361at2"/>
<evidence type="ECO:0000256" key="4">
    <source>
        <dbReference type="ARBA" id="ARBA00014035"/>
    </source>
</evidence>
<proteinExistence type="inferred from homology"/>
<comment type="caution">
    <text evidence="11">The sequence shown here is derived from an EMBL/GenBank/DDBJ whole genome shotgun (WGS) entry which is preliminary data.</text>
</comment>
<evidence type="ECO:0000256" key="6">
    <source>
        <dbReference type="ARBA" id="ARBA00022729"/>
    </source>
</evidence>
<dbReference type="GO" id="GO:0042953">
    <property type="term" value="P:lipoprotein transport"/>
    <property type="evidence" value="ECO:0007669"/>
    <property type="project" value="InterPro"/>
</dbReference>
<dbReference type="AlphaFoldDB" id="A0A2S5SSE4"/>
<keyword evidence="8 10" id="KW-0653">Protein transport</keyword>
<dbReference type="InterPro" id="IPR029046">
    <property type="entry name" value="LolA/LolB/LppX"/>
</dbReference>
<dbReference type="Proteomes" id="UP000238605">
    <property type="component" value="Unassembled WGS sequence"/>
</dbReference>
<dbReference type="SUPFAM" id="SSF89392">
    <property type="entry name" value="Prokaryotic lipoproteins and lipoprotein localization factors"/>
    <property type="match status" value="1"/>
</dbReference>
<evidence type="ECO:0000313" key="12">
    <source>
        <dbReference type="Proteomes" id="UP000238605"/>
    </source>
</evidence>
<dbReference type="PANTHER" id="PTHR35869">
    <property type="entry name" value="OUTER-MEMBRANE LIPOPROTEIN CARRIER PROTEIN"/>
    <property type="match status" value="1"/>
</dbReference>